<feature type="domain" description="Sodium ion transport-associated" evidence="19">
    <location>
        <begin position="1413"/>
        <end position="1748"/>
    </location>
</feature>
<comment type="similarity">
    <text evidence="15">Belongs to the sodium channel (TC 1.A.1.10) family.</text>
</comment>
<keyword evidence="6 15" id="KW-0812">Transmembrane</keyword>
<evidence type="ECO:0000256" key="8">
    <source>
        <dbReference type="ARBA" id="ARBA00022882"/>
    </source>
</evidence>
<evidence type="ECO:0000256" key="16">
    <source>
        <dbReference type="SAM" id="Coils"/>
    </source>
</evidence>
<comment type="caution">
    <text evidence="15">Lacks conserved residue(s) required for the propagation of feature annotation.</text>
</comment>
<dbReference type="EMBL" id="JAPWDV010000002">
    <property type="protein sequence ID" value="KAJ6219868.1"/>
    <property type="molecule type" value="Genomic_DNA"/>
</dbReference>
<feature type="region of interest" description="Disordered" evidence="17">
    <location>
        <begin position="184"/>
        <end position="212"/>
    </location>
</feature>
<feature type="transmembrane region" description="Helical" evidence="15">
    <location>
        <begin position="1911"/>
        <end position="1937"/>
    </location>
</feature>
<feature type="compositionally biased region" description="Polar residues" evidence="17">
    <location>
        <begin position="135"/>
        <end position="148"/>
    </location>
</feature>
<keyword evidence="8 15" id="KW-0851">Voltage-gated channel</keyword>
<feature type="compositionally biased region" description="Polar residues" evidence="17">
    <location>
        <begin position="187"/>
        <end position="209"/>
    </location>
</feature>
<feature type="transmembrane region" description="Helical" evidence="15">
    <location>
        <begin position="2119"/>
        <end position="2138"/>
    </location>
</feature>
<dbReference type="Pfam" id="PF00520">
    <property type="entry name" value="Ion_trans"/>
    <property type="match status" value="5"/>
</dbReference>
<keyword evidence="5" id="KW-0691">RNA editing</keyword>
<feature type="transmembrane region" description="Helical" evidence="15">
    <location>
        <begin position="1299"/>
        <end position="1318"/>
    </location>
</feature>
<feature type="transmembrane region" description="Helical" evidence="15">
    <location>
        <begin position="1754"/>
        <end position="1772"/>
    </location>
</feature>
<keyword evidence="15" id="KW-0406">Ion transport</keyword>
<feature type="transmembrane region" description="Helical" evidence="15">
    <location>
        <begin position="1376"/>
        <end position="1400"/>
    </location>
</feature>
<feature type="transmembrane region" description="Helical" evidence="15">
    <location>
        <begin position="385"/>
        <end position="406"/>
    </location>
</feature>
<evidence type="ECO:0000256" key="17">
    <source>
        <dbReference type="SAM" id="MobiDB-lite"/>
    </source>
</evidence>
<dbReference type="GO" id="GO:0001518">
    <property type="term" value="C:voltage-gated sodium channel complex"/>
    <property type="evidence" value="ECO:0007669"/>
    <property type="project" value="UniProtKB-UniRule"/>
</dbReference>
<feature type="compositionally biased region" description="Low complexity" evidence="17">
    <location>
        <begin position="19"/>
        <end position="46"/>
    </location>
</feature>
<reference evidence="20" key="1">
    <citation type="submission" date="2022-12" db="EMBL/GenBank/DDBJ databases">
        <title>Genome assemblies of Blomia tropicalis.</title>
        <authorList>
            <person name="Cui Y."/>
        </authorList>
    </citation>
    <scope>NUCLEOTIDE SEQUENCE</scope>
    <source>
        <tissue evidence="20">Adult mites</tissue>
    </source>
</reference>
<feature type="transmembrane region" description="Helical" evidence="15">
    <location>
        <begin position="353"/>
        <end position="373"/>
    </location>
</feature>
<evidence type="ECO:0000256" key="7">
    <source>
        <dbReference type="ARBA" id="ARBA00022737"/>
    </source>
</evidence>
<dbReference type="Proteomes" id="UP001142055">
    <property type="component" value="Chromosome 2"/>
</dbReference>
<feature type="region of interest" description="Disordered" evidence="17">
    <location>
        <begin position="794"/>
        <end position="870"/>
    </location>
</feature>
<feature type="transmembrane region" description="Helical" evidence="15">
    <location>
        <begin position="1206"/>
        <end position="1229"/>
    </location>
</feature>
<dbReference type="InterPro" id="IPR043203">
    <property type="entry name" value="VGCC_Ca_Na"/>
</dbReference>
<gene>
    <name evidence="20" type="ORF">RDWZM_005680</name>
</gene>
<evidence type="ECO:0000313" key="20">
    <source>
        <dbReference type="EMBL" id="KAJ6219868.1"/>
    </source>
</evidence>
<dbReference type="FunFam" id="1.10.287.70:FF:000046">
    <property type="entry name" value="Sodium channel protein"/>
    <property type="match status" value="1"/>
</dbReference>
<dbReference type="GO" id="GO:0005248">
    <property type="term" value="F:voltage-gated sodium channel activity"/>
    <property type="evidence" value="ECO:0007669"/>
    <property type="project" value="InterPro"/>
</dbReference>
<keyword evidence="7" id="KW-0677">Repeat</keyword>
<feature type="transmembrane region" description="Helical" evidence="15">
    <location>
        <begin position="1338"/>
        <end position="1355"/>
    </location>
</feature>
<feature type="region of interest" description="Disordered" evidence="17">
    <location>
        <begin position="635"/>
        <end position="745"/>
    </location>
</feature>
<evidence type="ECO:0000256" key="14">
    <source>
        <dbReference type="ARBA" id="ARBA00023201"/>
    </source>
</evidence>
<feature type="region of interest" description="Disordered" evidence="17">
    <location>
        <begin position="1"/>
        <end position="106"/>
    </location>
</feature>
<evidence type="ECO:0000256" key="11">
    <source>
        <dbReference type="ARBA" id="ARBA00023136"/>
    </source>
</evidence>
<feature type="transmembrane region" description="Helical" evidence="15">
    <location>
        <begin position="2243"/>
        <end position="2267"/>
    </location>
</feature>
<keyword evidence="14 15" id="KW-0739">Sodium transport</keyword>
<feature type="transmembrane region" description="Helical" evidence="15">
    <location>
        <begin position="2328"/>
        <end position="2350"/>
    </location>
</feature>
<evidence type="ECO:0000256" key="6">
    <source>
        <dbReference type="ARBA" id="ARBA00022692"/>
    </source>
</evidence>
<evidence type="ECO:0000256" key="1">
    <source>
        <dbReference type="ARBA" id="ARBA00004651"/>
    </source>
</evidence>
<evidence type="ECO:0000256" key="12">
    <source>
        <dbReference type="ARBA" id="ARBA00023157"/>
    </source>
</evidence>
<feature type="region of interest" description="Disordered" evidence="17">
    <location>
        <begin position="1548"/>
        <end position="1656"/>
    </location>
</feature>
<evidence type="ECO:0000256" key="4">
    <source>
        <dbReference type="ARBA" id="ARBA00022475"/>
    </source>
</evidence>
<keyword evidence="4" id="KW-1003">Cell membrane</keyword>
<feature type="transmembrane region" description="Helical" evidence="15">
    <location>
        <begin position="537"/>
        <end position="563"/>
    </location>
</feature>
<feature type="transmembrane region" description="Helical" evidence="15">
    <location>
        <begin position="2180"/>
        <end position="2204"/>
    </location>
</feature>
<dbReference type="InterPro" id="IPR044564">
    <property type="entry name" value="Na_chnl_inactivation_gate"/>
</dbReference>
<dbReference type="Gene3D" id="1.10.238.10">
    <property type="entry name" value="EF-hand"/>
    <property type="match status" value="1"/>
</dbReference>
<evidence type="ECO:0000256" key="13">
    <source>
        <dbReference type="ARBA" id="ARBA00023180"/>
    </source>
</evidence>
<evidence type="ECO:0000259" key="19">
    <source>
        <dbReference type="Pfam" id="PF06512"/>
    </source>
</evidence>
<dbReference type="PANTHER" id="PTHR10037">
    <property type="entry name" value="VOLTAGE-GATED CATION CHANNEL CALCIUM AND SODIUM"/>
    <property type="match status" value="1"/>
</dbReference>
<keyword evidence="10 15" id="KW-0915">Sodium</keyword>
<dbReference type="SUPFAM" id="SSF81324">
    <property type="entry name" value="Voltage-gated potassium channels"/>
    <property type="match status" value="5"/>
</dbReference>
<dbReference type="CDD" id="cd13433">
    <property type="entry name" value="Na_channel_gate"/>
    <property type="match status" value="1"/>
</dbReference>
<feature type="transmembrane region" description="Helical" evidence="15">
    <location>
        <begin position="2030"/>
        <end position="2056"/>
    </location>
</feature>
<evidence type="ECO:0000256" key="5">
    <source>
        <dbReference type="ARBA" id="ARBA00022495"/>
    </source>
</evidence>
<keyword evidence="15" id="KW-0407">Ion channel</keyword>
<keyword evidence="12" id="KW-1015">Disulfide bond</keyword>
<dbReference type="Gene3D" id="1.10.287.70">
    <property type="match status" value="4"/>
</dbReference>
<feature type="transmembrane region" description="Helical" evidence="15">
    <location>
        <begin position="282"/>
        <end position="308"/>
    </location>
</feature>
<dbReference type="FunFam" id="1.20.120.350:FF:000019">
    <property type="entry name" value="Sodium channel protein"/>
    <property type="match status" value="1"/>
</dbReference>
<keyword evidence="9 15" id="KW-1133">Transmembrane helix</keyword>
<feature type="compositionally biased region" description="Low complexity" evidence="17">
    <location>
        <begin position="717"/>
        <end position="745"/>
    </location>
</feature>
<dbReference type="GO" id="GO:0086010">
    <property type="term" value="P:membrane depolarization during action potential"/>
    <property type="evidence" value="ECO:0007669"/>
    <property type="project" value="TreeGrafter"/>
</dbReference>
<keyword evidence="3 15" id="KW-0894">Sodium channel</keyword>
<feature type="compositionally biased region" description="Polar residues" evidence="17">
    <location>
        <begin position="848"/>
        <end position="858"/>
    </location>
</feature>
<dbReference type="OMA" id="MSKMYGP"/>
<keyword evidence="11 15" id="KW-0472">Membrane</keyword>
<evidence type="ECO:0000313" key="21">
    <source>
        <dbReference type="Proteomes" id="UP001142055"/>
    </source>
</evidence>
<feature type="transmembrane region" description="Helical" evidence="15">
    <location>
        <begin position="1793"/>
        <end position="1812"/>
    </location>
</feature>
<feature type="transmembrane region" description="Helical" evidence="15">
    <location>
        <begin position="2150"/>
        <end position="2168"/>
    </location>
</feature>
<feature type="compositionally biased region" description="Polar residues" evidence="17">
    <location>
        <begin position="1570"/>
        <end position="1580"/>
    </location>
</feature>
<feature type="domain" description="Ion transport" evidence="18">
    <location>
        <begin position="2115"/>
        <end position="2363"/>
    </location>
</feature>
<feature type="transmembrane region" description="Helical" evidence="15">
    <location>
        <begin position="1241"/>
        <end position="1267"/>
    </location>
</feature>
<keyword evidence="21" id="KW-1185">Reference proteome</keyword>
<feature type="compositionally biased region" description="Basic and acidic residues" evidence="17">
    <location>
        <begin position="73"/>
        <end position="85"/>
    </location>
</feature>
<comment type="subcellular location">
    <subcellularLocation>
        <location evidence="1 15">Cell membrane</location>
        <topology evidence="1 15">Multi-pass membrane protein</topology>
    </subcellularLocation>
</comment>
<accession>A0A9Q0M778</accession>
<dbReference type="PANTHER" id="PTHR10037:SF288">
    <property type="entry name" value="SODIUM CHANNEL PROTEIN PARA"/>
    <property type="match status" value="1"/>
</dbReference>
<feature type="domain" description="Ion transport" evidence="18">
    <location>
        <begin position="1752"/>
        <end position="1883"/>
    </location>
</feature>
<sequence>MSAQPNRSDDDNIPDRSYRTSSNARTAAAAANTDADAATTASNNNTNDEKDNQTGNRDKHDSKQQYKIPLPHESGRKPSISHDEAQSTLQPHQSQHSTNFQHSNDNQLDVEAASRSIRRRSIVSVASGANRRSSRLSFNYSQGRSSQPHQHRHAHHQVPPPKNNFSPFTRESLEAIKQRISEENARKLQQQQAQHDGEISYTQHQQQDTSEPDAMLEAGLPLPRALQREFPPELIATPIEDIDKYYKNKMTFTVISKSKDIFRFSATNSLWILDPFNPIRRVAIYMLVHPLFSFLVIVTILTNCILMTFPPEESIERTEIIFTTIYTFESCLKVAARGFILEPFTYLRDPWNWLDFVVIALAYLTMGFADLGNLSALRTFRVLRALKTVAIIPGMKTIVGAVIESVKNLKDVIILTCFSLSVFALLGLQVYMGVLTQKCILHPPENITDDERDFWCNNSTNWYRKHPEDPPYLCGNSSQHCPPDYVCLQGFGDNPNFGYTSFDTFGWALLSSFRLMTQDSWESLYQMILRVTGPWHMAFFIVIIFLGSFYLVNLILAIVAMSYNELQKKAEEEEEAAAAEEAAYVEACRQAEEDTYTLAGGGRGDGAGIGGLYSRRGSRMPPLPLSSLAITHQPQSTLDTGTYNNGNNSNNVRRFSHQSQPRIRPSLELVNESLPMTLPPPPLSTRNRVDRNHRNEHDKRKSSYNRESNLAIPPSSPSSSSTTSSSSSSPSSSGSSSDSAGLSSKCSSSIGCANMPCDHHHRQNSNAELNGGGCSTISATGCLDITDPVSNWHRQIQPPNSLHLPRPYPTSINSLNSDLRSRKASLSLPSSPNRISHRRRSSHSSVSDNCPNAFSRPSWTRPESRSSSYDRKPLVSLQSYIEAQKHLPYADDSAAVTPMSEESLAFPSNSARGVGTGSGVNRFGSSISNFEYDQHAPYRTSMGAFYSNSSRHSSYTSHSSRASYTSHGDIYGRLGFASPGYWQRDNQARIRARANMNGDTEIPPISSQNDWASSNGQFFDTGRLLPPLFSPHDSNQFLIDQQSNQSANRDVDMQDVMVLNDIIEQAAIDRNRPKPSTEKVSVYYFPTERSHFGIRDGGADNGDLREDFDYAPEYDRSRDDSMDRDSTSISSYEKPPLKERLMADCLKCIDILCVWDCCWCWVRVQELVALIVFDPFMELFITLCIVVNTLFMAMDHHNMDPDIDRILYNGNLFFTAIFGVEAAMKLIALSPKFYFREGWNIFDFVIVVLSLLELSLASASVSGLSVLRSFRLLRVFKLAKSWPTLNLLISIMGKTVGDLGNLIIVLAIIIFIFAVMGMQLFGKNYTEENFGGKEIPRWNFRDFMHSFMIVFRVLCGEWIESMWDCMRVSGSACVPFFLATVVIGNLVVLNLFLALLLASFGASNLSAPSSDSADTKKLQEAFDRFSRGSKWIKNKMMQLLKLFRSKTRNQIGDQAADLQHDDMLSDMDMSHHGRHRDMIFVDGRLARDKPMPNNLKPNTELEMMLLKSPQSLRNGGSGTAAVAANAVNNIATSMLMISGPNNAQSVNYGATINNNNTNSNNNNGNNNSNLHNMKTSSGSDGSLPPPIAQQPVGGLTPIAANREESDADDGYGDETDFDGNENDNYDHINNNDDDLNNVRRRRPKRLDGGTPTHASTQLLNANDLEGDDMISLSAPIDHMNGFMNDAIHNSDSSMNGSADRIDTQTADVIISEYPAECYPEPLYKYCPCCLNETPFWIKWKEIRLRCYQFVEHKYFETLVVTLILISSVALALEDVNFKRDQTFMEYLGYVDKFFTVIFLCEMLIKWLAFGFAKYFTNAWCWLDFVIVMMSILNLGVSFAGLARVPAFKTMRTLRALRPLRALSRLEGMRVSVMNLVANWMNIGRIQAFKTMRTLRALRPLRALSRFQGMRVVVNALIQAIPAIFNVLLVCLIFWLIFSIMGVQLFMGKFYQCVDKSTRQKLNSSYVPNFEACMARNHTIWHNPQINFDNVPNAYLALFQVATFKGWLEIMYNAIDSRQDLNDQPEKEGNLYMYLYFVFFIIFGAFFTLNLFIGVIIDNFNEQKKKAGGSLEMFMTEDQKKYYNAMKKMGSKKPMKAIPRPRFKLQAVIFDVTTNKKFDMIIMLFIALNMIIMSCDQYRQTPTMALILERLNLFFIVVFTAECLLKIFALRWHYFKEPWNVFDFVVVIMSILGVLLKDIIARYIVSPTLLRVVRVVKVGRVLRLVKSARGIRTLLFALAMSLPALFNICLLLFLVIFIYAIFGMSFFMNVKQRYGIDETFNFSTFFKSFILLFQMSTSAGWDSVLAAIMDEQDCTQAKGDIEGDCGNKGIAIVFLISYLIISFLIIINMYIAVILENYSQATEDVHEGLTDDDYDMYYEIWQKFDPKGTQFIPYAVLSDFVHSLEEPLQIPKPNKFKLISMDIPICVEDKVYCVDILDALTKDFFARKGHVIEETAELAEVAPLKMGEFEHISSTLWRQREVFSARIIQRHWREFIQNRQVNKLDSIQEENEEQPQNGQSSPS</sequence>
<keyword evidence="13" id="KW-0325">Glycoprotein</keyword>
<comment type="function">
    <text evidence="15">Mediates the voltage-dependent sodium ion permeability of excitable membranes. Assuming opened or closed conformations in response to the voltage difference across the membrane, the protein forms a sodium-selective channel through which Na(+) ions may pass in accordance with their electrochemical gradient.</text>
</comment>
<protein>
    <recommendedName>
        <fullName evidence="15">Sodium channel protein</fullName>
    </recommendedName>
</protein>
<comment type="caution">
    <text evidence="20">The sequence shown here is derived from an EMBL/GenBank/DDBJ whole genome shotgun (WGS) entry which is preliminary data.</text>
</comment>
<dbReference type="InterPro" id="IPR027359">
    <property type="entry name" value="Volt_channel_dom_sf"/>
</dbReference>
<organism evidence="20 21">
    <name type="scientific">Blomia tropicalis</name>
    <name type="common">Mite</name>
    <dbReference type="NCBI Taxonomy" id="40697"/>
    <lineage>
        <taxon>Eukaryota</taxon>
        <taxon>Metazoa</taxon>
        <taxon>Ecdysozoa</taxon>
        <taxon>Arthropoda</taxon>
        <taxon>Chelicerata</taxon>
        <taxon>Arachnida</taxon>
        <taxon>Acari</taxon>
        <taxon>Acariformes</taxon>
        <taxon>Sarcoptiformes</taxon>
        <taxon>Astigmata</taxon>
        <taxon>Glycyphagoidea</taxon>
        <taxon>Echimyopodidae</taxon>
        <taxon>Blomia</taxon>
    </lineage>
</organism>
<feature type="transmembrane region" description="Helical" evidence="15">
    <location>
        <begin position="1824"/>
        <end position="1844"/>
    </location>
</feature>
<dbReference type="InterPro" id="IPR001696">
    <property type="entry name" value="Na_channel_asu"/>
</dbReference>
<dbReference type="FunFam" id="1.10.238.10:FF:000061">
    <property type="entry name" value="Sodium channel protein"/>
    <property type="match status" value="1"/>
</dbReference>
<dbReference type="InterPro" id="IPR010526">
    <property type="entry name" value="Na_trans_assoc_dom"/>
</dbReference>
<evidence type="ECO:0000256" key="15">
    <source>
        <dbReference type="RuleBase" id="RU361132"/>
    </source>
</evidence>
<name>A0A9Q0M778_BLOTA</name>
<dbReference type="PRINTS" id="PR00170">
    <property type="entry name" value="NACHANNEL"/>
</dbReference>
<dbReference type="GO" id="GO:0019228">
    <property type="term" value="P:neuronal action potential"/>
    <property type="evidence" value="ECO:0007669"/>
    <property type="project" value="TreeGrafter"/>
</dbReference>
<evidence type="ECO:0000256" key="10">
    <source>
        <dbReference type="ARBA" id="ARBA00023053"/>
    </source>
</evidence>
<dbReference type="FunFam" id="1.20.120.350:FF:000022">
    <property type="entry name" value="Sodium channel protein"/>
    <property type="match status" value="1"/>
</dbReference>
<feature type="domain" description="Ion transport" evidence="18">
    <location>
        <begin position="289"/>
        <end position="570"/>
    </location>
</feature>
<evidence type="ECO:0000259" key="18">
    <source>
        <dbReference type="Pfam" id="PF00520"/>
    </source>
</evidence>
<feature type="region of interest" description="Disordered" evidence="17">
    <location>
        <begin position="124"/>
        <end position="168"/>
    </location>
</feature>
<feature type="transmembrane region" description="Helical" evidence="15">
    <location>
        <begin position="2288"/>
        <end position="2308"/>
    </location>
</feature>
<keyword evidence="16" id="KW-0175">Coiled coil</keyword>
<keyword evidence="2 15" id="KW-0813">Transport</keyword>
<feature type="transmembrane region" description="Helical" evidence="15">
    <location>
        <begin position="1167"/>
        <end position="1194"/>
    </location>
</feature>
<dbReference type="FunFam" id="1.10.287.70:FF:000047">
    <property type="entry name" value="Sodium channel protein"/>
    <property type="match status" value="1"/>
</dbReference>
<dbReference type="FunFam" id="1.20.120.350:FF:000003">
    <property type="entry name" value="Voltage-dependent sodium channel"/>
    <property type="match status" value="1"/>
</dbReference>
<feature type="transmembrane region" description="Helical" evidence="15">
    <location>
        <begin position="412"/>
        <end position="434"/>
    </location>
</feature>
<feature type="compositionally biased region" description="Basic and acidic residues" evidence="17">
    <location>
        <begin position="47"/>
        <end position="64"/>
    </location>
</feature>
<feature type="domain" description="Ion transport" evidence="18">
    <location>
        <begin position="1175"/>
        <end position="1402"/>
    </location>
</feature>
<dbReference type="Gene3D" id="1.20.120.350">
    <property type="entry name" value="Voltage-gated potassium channels. Chain C"/>
    <property type="match status" value="4"/>
</dbReference>
<evidence type="ECO:0000256" key="2">
    <source>
        <dbReference type="ARBA" id="ARBA00022448"/>
    </source>
</evidence>
<feature type="compositionally biased region" description="Low complexity" evidence="17">
    <location>
        <begin position="1553"/>
        <end position="1569"/>
    </location>
</feature>
<feature type="domain" description="Ion transport" evidence="18">
    <location>
        <begin position="1886"/>
        <end position="2066"/>
    </location>
</feature>
<dbReference type="Pfam" id="PF06512">
    <property type="entry name" value="Na_trans_assoc"/>
    <property type="match status" value="1"/>
</dbReference>
<proteinExistence type="inferred from homology"/>
<dbReference type="InterPro" id="IPR005821">
    <property type="entry name" value="Ion_trans_dom"/>
</dbReference>
<feature type="coiled-coil region" evidence="16">
    <location>
        <begin position="556"/>
        <end position="590"/>
    </location>
</feature>
<feature type="compositionally biased region" description="Acidic residues" evidence="17">
    <location>
        <begin position="1605"/>
        <end position="1623"/>
    </location>
</feature>
<evidence type="ECO:0000256" key="9">
    <source>
        <dbReference type="ARBA" id="ARBA00022989"/>
    </source>
</evidence>
<feature type="compositionally biased region" description="Basic and acidic residues" evidence="17">
    <location>
        <begin position="687"/>
        <end position="701"/>
    </location>
</feature>
<feature type="compositionally biased region" description="Basic and acidic residues" evidence="17">
    <location>
        <begin position="7"/>
        <end position="18"/>
    </location>
</feature>
<feature type="compositionally biased region" description="Polar residues" evidence="17">
    <location>
        <begin position="86"/>
        <end position="106"/>
    </location>
</feature>
<evidence type="ECO:0000256" key="3">
    <source>
        <dbReference type="ARBA" id="ARBA00022461"/>
    </source>
</evidence>
<dbReference type="FunFam" id="1.20.120.350:FF:000023">
    <property type="entry name" value="Sodium channel protein"/>
    <property type="match status" value="1"/>
</dbReference>